<dbReference type="InterPro" id="IPR017441">
    <property type="entry name" value="Protein_kinase_ATP_BS"/>
</dbReference>
<feature type="chain" id="PRO_5046967089" description="Protein kinase domain-containing protein" evidence="5">
    <location>
        <begin position="16"/>
        <end position="1361"/>
    </location>
</feature>
<evidence type="ECO:0000256" key="4">
    <source>
        <dbReference type="SAM" id="Phobius"/>
    </source>
</evidence>
<dbReference type="SMART" id="SM00220">
    <property type="entry name" value="S_TKc"/>
    <property type="match status" value="1"/>
</dbReference>
<keyword evidence="4" id="KW-0472">Membrane</keyword>
<feature type="binding site" evidence="3">
    <location>
        <position position="1121"/>
    </location>
    <ligand>
        <name>ATP</name>
        <dbReference type="ChEBI" id="CHEBI:30616"/>
    </ligand>
</feature>
<dbReference type="PROSITE" id="PS50011">
    <property type="entry name" value="PROTEIN_KINASE_DOM"/>
    <property type="match status" value="1"/>
</dbReference>
<feature type="transmembrane region" description="Helical" evidence="4">
    <location>
        <begin position="913"/>
        <end position="944"/>
    </location>
</feature>
<evidence type="ECO:0000256" key="1">
    <source>
        <dbReference type="ARBA" id="ARBA00022741"/>
    </source>
</evidence>
<dbReference type="Gene3D" id="3.30.200.20">
    <property type="entry name" value="Phosphorylase Kinase, domain 1"/>
    <property type="match status" value="1"/>
</dbReference>
<gene>
    <name evidence="7" type="ORF">ENUP19_0089G0036</name>
</gene>
<dbReference type="Gene3D" id="1.10.510.10">
    <property type="entry name" value="Transferase(Phosphotransferase) domain 1"/>
    <property type="match status" value="1"/>
</dbReference>
<dbReference type="Gene3D" id="2.10.220.10">
    <property type="entry name" value="Hormone Receptor, Insulin-like Growth Factor Receptor 1, Chain A, domain 2"/>
    <property type="match status" value="1"/>
</dbReference>
<name>A0ABQ0DGR3_9EUKA</name>
<feature type="domain" description="Protein kinase" evidence="6">
    <location>
        <begin position="1093"/>
        <end position="1356"/>
    </location>
</feature>
<dbReference type="Pfam" id="PF00069">
    <property type="entry name" value="Pkinase"/>
    <property type="match status" value="1"/>
</dbReference>
<keyword evidence="2 3" id="KW-0067">ATP-binding</keyword>
<evidence type="ECO:0000259" key="6">
    <source>
        <dbReference type="PROSITE" id="PS50011"/>
    </source>
</evidence>
<dbReference type="InterPro" id="IPR000719">
    <property type="entry name" value="Prot_kinase_dom"/>
</dbReference>
<protein>
    <recommendedName>
        <fullName evidence="6">Protein kinase domain-containing protein</fullName>
    </recommendedName>
</protein>
<comment type="caution">
    <text evidence="7">The sequence shown here is derived from an EMBL/GenBank/DDBJ whole genome shotgun (WGS) entry which is preliminary data.</text>
</comment>
<accession>A0ABQ0DGR3</accession>
<dbReference type="PANTHER" id="PTHR45756:SF1">
    <property type="entry name" value="PROTEIN KINASE DOMAIN CONTAINING PROTEIN"/>
    <property type="match status" value="1"/>
</dbReference>
<dbReference type="PROSITE" id="PS00107">
    <property type="entry name" value="PROTEIN_KINASE_ATP"/>
    <property type="match status" value="1"/>
</dbReference>
<keyword evidence="4" id="KW-1133">Transmembrane helix</keyword>
<dbReference type="PROSITE" id="PS00108">
    <property type="entry name" value="PROTEIN_KINASE_ST"/>
    <property type="match status" value="1"/>
</dbReference>
<dbReference type="InterPro" id="IPR053215">
    <property type="entry name" value="TKL_Ser/Thr_kinase"/>
</dbReference>
<dbReference type="InterPro" id="IPR008271">
    <property type="entry name" value="Ser/Thr_kinase_AS"/>
</dbReference>
<dbReference type="SUPFAM" id="SSF57184">
    <property type="entry name" value="Growth factor receptor domain"/>
    <property type="match status" value="3"/>
</dbReference>
<feature type="signal peptide" evidence="5">
    <location>
        <begin position="1"/>
        <end position="15"/>
    </location>
</feature>
<keyword evidence="1 3" id="KW-0547">Nucleotide-binding</keyword>
<dbReference type="EMBL" id="BAAFRS010000089">
    <property type="protein sequence ID" value="GAB1222038.1"/>
    <property type="molecule type" value="Genomic_DNA"/>
</dbReference>
<dbReference type="Proteomes" id="UP001628156">
    <property type="component" value="Unassembled WGS sequence"/>
</dbReference>
<dbReference type="InterPro" id="IPR009030">
    <property type="entry name" value="Growth_fac_rcpt_cys_sf"/>
</dbReference>
<evidence type="ECO:0000256" key="5">
    <source>
        <dbReference type="SAM" id="SignalP"/>
    </source>
</evidence>
<dbReference type="SUPFAM" id="SSF56112">
    <property type="entry name" value="Protein kinase-like (PK-like)"/>
    <property type="match status" value="1"/>
</dbReference>
<evidence type="ECO:0000313" key="7">
    <source>
        <dbReference type="EMBL" id="GAB1222038.1"/>
    </source>
</evidence>
<evidence type="ECO:0000313" key="8">
    <source>
        <dbReference type="Proteomes" id="UP001628156"/>
    </source>
</evidence>
<reference evidence="7 8" key="1">
    <citation type="journal article" date="2019" name="PLoS Negl. Trop. Dis.">
        <title>Whole genome sequencing of Entamoeba nuttalli reveals mammalian host-related molecular signatures and a novel octapeptide-repeat surface protein.</title>
        <authorList>
            <person name="Tanaka M."/>
            <person name="Makiuchi T."/>
            <person name="Komiyama T."/>
            <person name="Shiina T."/>
            <person name="Osaki K."/>
            <person name="Tachibana H."/>
        </authorList>
    </citation>
    <scope>NUCLEOTIDE SEQUENCE [LARGE SCALE GENOMIC DNA]</scope>
    <source>
        <strain evidence="7 8">P19-061405</strain>
    </source>
</reference>
<organism evidence="7 8">
    <name type="scientific">Entamoeba nuttalli</name>
    <dbReference type="NCBI Taxonomy" id="412467"/>
    <lineage>
        <taxon>Eukaryota</taxon>
        <taxon>Amoebozoa</taxon>
        <taxon>Evosea</taxon>
        <taxon>Archamoebae</taxon>
        <taxon>Mastigamoebida</taxon>
        <taxon>Entamoebidae</taxon>
        <taxon>Entamoeba</taxon>
    </lineage>
</organism>
<evidence type="ECO:0000256" key="3">
    <source>
        <dbReference type="PROSITE-ProRule" id="PRU10141"/>
    </source>
</evidence>
<keyword evidence="4" id="KW-0812">Transmembrane</keyword>
<keyword evidence="8" id="KW-1185">Reference proteome</keyword>
<sequence>MLLIDILLFVNYVIGKKYDCITTNPDGVVEFISQTQTMPTHCKEFDKIKNYSYLFTRDYTFSANVISCKSMTFEGSLSIINTGNHWINVSTVEFLENSQIEFHANLESNTEFIFGANSKVMWYGSLSFQRLVKFKTAPSLNQTQLVIWDSNMIHLYKPNTTSNGFEIINPSGNKQCFDVMSFNNNNSLDFDKNSDNHYLQKDFDKGLKMTYGIAYLLSNKKLMRFCPNGIILNKNIICTIISPDYLPPLYPGSNYPFNYPHCPCNDETECTLNIESSLKSVNFNMVNISNTILHIDHEITLYNFVSAKQINVDDNVKLIIGSVASNNEYRQMIKFNNFEITNIRKSGIRSQFKYSSETNTLEIEGSNILKHLSNPTNEPFKLIINGNLTCNSFVNDCIYYFTNSSTSTTLTINGNGNNNIMIIDENIKVNNTFSNCIILTGKSNEAFKCIKCKSGYSFNSKQECKENSHCIKINNQNHCTECEYGYYLNSSTIICTKYTNGCKIGNETYCYQCKEKYANVNGKCQGMNKCKKSERNYCLKCSNGYKIENNKCVKDKEECYYEGNECVSCSNEYTLNNGKCVSKKQNQNGKNEEIYCENGKYIKNNTCIECTESSICNSDDIKLKCKDKQQLDNNKCINKTCEEGKIKDQNGKCNTIISNCSNESYVNGKCVGCSNELLLNSSRECINTIIDNCEEQNTYGCKRCLDGYYLTTNMKCSDCDDNCKTCYGSSTYCMSCSSDKYLSSNRTCQSNEELNGTCLQLLADGSGCGICNKGYYRNGKGCSKCEDKCATCNQKDKCTTCADGYFMNWIGECKSTTEVEGCKGEIDKEYGCRECSEGYYLINKECSKCKENCTTCSINNDCKSCEDEFVLRNKECIYYLNINKCKEAKNNKCQKCSFWYGTNEEGSECHKEVVWWMIMIIIIIIVIIIIITIVMIIMMVNYIMKRKEKKEQEKTTTIFKITQSNIKFIPLGDGILSNKKEIEIQEGEKIQVNEEIRELICIGNSKKEKMKIQISSKEENEKYSIRTNPNVITIEGGYACEFEVFITIKCTTKINDKIMIISKTLNKAQEETIKSISISGETEISTRLDPDEIKEEKKIGEGSFGIVYVGEFRGNKVAIKKMKQIEKSEDKKKEFEKEVAMLDKFRDEYIIQFYGAVFIPNKICMVTEYAEYGSIQDIMNKRNITEISKKIRIKFLIDGAKGISYLHSNGILHRDIKPDNFLVVSLDDNIKVNCKLTDFGSARNINMMMTNMTFTKGIGTPKYMAPEVLNRQHYKMQSDIYSFSITMLQVITWQDPFPKTLYPHPWLIADTITTGKRPNIIQEVEEDIKEIIEKSWEQEPKERITIDEIVRMLETVQNSKD</sequence>
<dbReference type="InterPro" id="IPR011009">
    <property type="entry name" value="Kinase-like_dom_sf"/>
</dbReference>
<dbReference type="InterPro" id="IPR006212">
    <property type="entry name" value="Furin_repeat"/>
</dbReference>
<dbReference type="SMART" id="SM00261">
    <property type="entry name" value="FU"/>
    <property type="match status" value="5"/>
</dbReference>
<evidence type="ECO:0000256" key="2">
    <source>
        <dbReference type="ARBA" id="ARBA00022840"/>
    </source>
</evidence>
<proteinExistence type="predicted"/>
<dbReference type="PANTHER" id="PTHR45756">
    <property type="entry name" value="PALMITOYLTRANSFERASE"/>
    <property type="match status" value="1"/>
</dbReference>
<keyword evidence="5" id="KW-0732">Signal</keyword>